<dbReference type="InterPro" id="IPR029058">
    <property type="entry name" value="AB_hydrolase_fold"/>
</dbReference>
<dbReference type="OrthoDB" id="9797755at2"/>
<dbReference type="RefSeq" id="WP_121443047.1">
    <property type="nucleotide sequence ID" value="NZ_RCDA01000005.1"/>
</dbReference>
<dbReference type="Proteomes" id="UP000275461">
    <property type="component" value="Unassembled WGS sequence"/>
</dbReference>
<keyword evidence="1" id="KW-0378">Hydrolase</keyword>
<organism evidence="1 2">
    <name type="scientific">Alkalispirillum mobile</name>
    <dbReference type="NCBI Taxonomy" id="85925"/>
    <lineage>
        <taxon>Bacteria</taxon>
        <taxon>Pseudomonadati</taxon>
        <taxon>Pseudomonadota</taxon>
        <taxon>Gammaproteobacteria</taxon>
        <taxon>Chromatiales</taxon>
        <taxon>Ectothiorhodospiraceae</taxon>
        <taxon>Alkalispirillum</taxon>
    </lineage>
</organism>
<protein>
    <submittedName>
        <fullName evidence="1">Alpha/beta hydrolase family protein DUF900</fullName>
    </submittedName>
</protein>
<gene>
    <name evidence="1" type="ORF">DFR31_2545</name>
</gene>
<dbReference type="AlphaFoldDB" id="A0A498C252"/>
<dbReference type="InterPro" id="IPR010297">
    <property type="entry name" value="DUF900_hydrolase"/>
</dbReference>
<evidence type="ECO:0000313" key="1">
    <source>
        <dbReference type="EMBL" id="RLK46838.1"/>
    </source>
</evidence>
<keyword evidence="2" id="KW-1185">Reference proteome</keyword>
<sequence>MSYDFVVCVINTRGRGDKKVFGRAPGPTRFLLVPEDAEVQQPHHGRPRSEWVEAVMADGTTGKDPMSDNPTGNVLVFIHGYNNSQEAVLWRHRMLKETLRAAGYRGTVVSFDWPSAEMPLLYMRDRRYAKATAERLTDDCISLFSTRQARGCDLNVHLLGHSTGAYVIRHAFTDADEVTEIKNRPWKVSQIALIGADVSSCSLADDDPRFVSVYRHCSRLTNYQSGHDGVLRVSNAKRIGLRARAGRVGLPDNAPPKAVNVDCSPYFAGIDPDSRIPKENYYGNFAHSWHIGDPLFAQDLCHTLHGELDRYSIPTRREEDDRLYLHDPG</sequence>
<name>A0A498C252_9GAMM</name>
<dbReference type="GO" id="GO:0016787">
    <property type="term" value="F:hydrolase activity"/>
    <property type="evidence" value="ECO:0007669"/>
    <property type="project" value="UniProtKB-KW"/>
</dbReference>
<comment type="caution">
    <text evidence="1">The sequence shown here is derived from an EMBL/GenBank/DDBJ whole genome shotgun (WGS) entry which is preliminary data.</text>
</comment>
<accession>A0A498C252</accession>
<dbReference type="SUPFAM" id="SSF53474">
    <property type="entry name" value="alpha/beta-Hydrolases"/>
    <property type="match status" value="1"/>
</dbReference>
<reference evidence="1 2" key="1">
    <citation type="submission" date="2018-10" db="EMBL/GenBank/DDBJ databases">
        <title>Genomic Encyclopedia of Type Strains, Phase IV (KMG-IV): sequencing the most valuable type-strain genomes for metagenomic binning, comparative biology and taxonomic classification.</title>
        <authorList>
            <person name="Goeker M."/>
        </authorList>
    </citation>
    <scope>NUCLEOTIDE SEQUENCE [LARGE SCALE GENOMIC DNA]</scope>
    <source>
        <strain evidence="1 2">DSM 12769</strain>
    </source>
</reference>
<dbReference type="Pfam" id="PF05990">
    <property type="entry name" value="DUF900"/>
    <property type="match status" value="1"/>
</dbReference>
<dbReference type="Gene3D" id="3.40.50.1820">
    <property type="entry name" value="alpha/beta hydrolase"/>
    <property type="match status" value="1"/>
</dbReference>
<evidence type="ECO:0000313" key="2">
    <source>
        <dbReference type="Proteomes" id="UP000275461"/>
    </source>
</evidence>
<proteinExistence type="predicted"/>
<dbReference type="EMBL" id="RCDA01000005">
    <property type="protein sequence ID" value="RLK46838.1"/>
    <property type="molecule type" value="Genomic_DNA"/>
</dbReference>